<comment type="caution">
    <text evidence="9">The sequence shown here is derived from an EMBL/GenBank/DDBJ whole genome shotgun (WGS) entry which is preliminary data.</text>
</comment>
<evidence type="ECO:0000256" key="2">
    <source>
        <dbReference type="ARBA" id="ARBA00012438"/>
    </source>
</evidence>
<evidence type="ECO:0000256" key="5">
    <source>
        <dbReference type="ARBA" id="ARBA00022777"/>
    </source>
</evidence>
<accession>A0A933NYL9</accession>
<comment type="catalytic activity">
    <reaction evidence="1">
        <text>ATP + protein L-histidine = ADP + protein N-phospho-L-histidine.</text>
        <dbReference type="EC" id="2.7.13.3"/>
    </reaction>
</comment>
<dbReference type="EMBL" id="JACRAF010000068">
    <property type="protein sequence ID" value="MBI4924094.1"/>
    <property type="molecule type" value="Genomic_DNA"/>
</dbReference>
<dbReference type="GO" id="GO:0006355">
    <property type="term" value="P:regulation of DNA-templated transcription"/>
    <property type="evidence" value="ECO:0007669"/>
    <property type="project" value="InterPro"/>
</dbReference>
<dbReference type="InterPro" id="IPR035965">
    <property type="entry name" value="PAS-like_dom_sf"/>
</dbReference>
<dbReference type="FunFam" id="3.30.565.10:FF:000006">
    <property type="entry name" value="Sensor histidine kinase WalK"/>
    <property type="match status" value="1"/>
</dbReference>
<evidence type="ECO:0000259" key="7">
    <source>
        <dbReference type="PROSITE" id="PS50109"/>
    </source>
</evidence>
<sequence>MRARDPTKLKALELKYRGLAMEDGLWEAARALAAQVGAPAKPARLRKSSTQYPFETALTQQLRAMEARYGALIDGAPDAMVVTNAAGEIILVNSKAGKQFGYEREGLLGLEITVIATGGFPEQLLAAGVEAAMAAAGEQAVAGIELGGIRKDNSRFPLEAMLSLVDSAEGPMVMLALRDISARRVTERHLVEAEARLRSYLEAAPDAIVAVNKRGRISLVNAQTEEMFGYHRDDLLGQPVTAILPEELAQRLLAERLEPAAAAATSDPAKAFEHTGRRKDGSDFLIETKFGLLRDAQGTVAIVTIRDLGQQSMAVRRATEVEDFHHRLLDAAPDAVVVVDQAGEIVLANAQAESRFGFSRDELTGRPVTRILPEGFAEWLVAGALRSAEVALAQEIGTGIELVGRRKDGTRFPVEIMLSPTETPRGTLMIATLRDISMRKAAERHPVAGTDDSFRVLFESSHDPVVVGDAAGRIVLMNRAAEQLFGYDHAQVLGQSIANLLPARFREAGTEDARGAEGVLGHLPRDRDLEVVGLRKDQTEFPIALNLRPVETPDGTLLYCAIRDVTVRQAAERAARQRETLERRAAELARSNEDLQQFAYVAAHDLQEPLRMVASYTTLLADRYQGRLDADADAFIGYTLDGVQRMQVLIGDLLSYCRVGSAALRLERLSSSEVLDQALLTLGEAIAQSGATVSHGELPDLAADRSQLIQLFHNLIGNAIKYRGDEPPIIRISATRSIAGEWVFAVADNGIGIEPQNFERIFAMFQRLHTSEDRPGTGIGLAICKRIAERHGGRIWVESAAGSGSTFYVALPDTGAS</sequence>
<dbReference type="CDD" id="cd00130">
    <property type="entry name" value="PAS"/>
    <property type="match status" value="4"/>
</dbReference>
<dbReference type="InterPro" id="IPR013767">
    <property type="entry name" value="PAS_fold"/>
</dbReference>
<dbReference type="NCBIfam" id="TIGR00229">
    <property type="entry name" value="sensory_box"/>
    <property type="match status" value="4"/>
</dbReference>
<feature type="domain" description="PAS" evidence="8">
    <location>
        <begin position="65"/>
        <end position="109"/>
    </location>
</feature>
<dbReference type="SMART" id="SM00388">
    <property type="entry name" value="HisKA"/>
    <property type="match status" value="1"/>
</dbReference>
<feature type="domain" description="Histidine kinase" evidence="7">
    <location>
        <begin position="601"/>
        <end position="815"/>
    </location>
</feature>
<evidence type="ECO:0000256" key="4">
    <source>
        <dbReference type="ARBA" id="ARBA00022679"/>
    </source>
</evidence>
<feature type="domain" description="PAS" evidence="8">
    <location>
        <begin position="193"/>
        <end position="247"/>
    </location>
</feature>
<dbReference type="Gene3D" id="3.30.450.20">
    <property type="entry name" value="PAS domain"/>
    <property type="match status" value="4"/>
</dbReference>
<evidence type="ECO:0000256" key="3">
    <source>
        <dbReference type="ARBA" id="ARBA00022553"/>
    </source>
</evidence>
<dbReference type="PRINTS" id="PR00344">
    <property type="entry name" value="BCTRLSENSOR"/>
</dbReference>
<protein>
    <recommendedName>
        <fullName evidence="2">histidine kinase</fullName>
        <ecNumber evidence="2">2.7.13.3</ecNumber>
    </recommendedName>
</protein>
<dbReference type="SUPFAM" id="SSF55874">
    <property type="entry name" value="ATPase domain of HSP90 chaperone/DNA topoisomerase II/histidine kinase"/>
    <property type="match status" value="1"/>
</dbReference>
<dbReference type="InterPro" id="IPR000014">
    <property type="entry name" value="PAS"/>
</dbReference>
<dbReference type="InterPro" id="IPR004358">
    <property type="entry name" value="Sig_transdc_His_kin-like_C"/>
</dbReference>
<organism evidence="9 10">
    <name type="scientific">Devosia nanyangense</name>
    <dbReference type="NCBI Taxonomy" id="1228055"/>
    <lineage>
        <taxon>Bacteria</taxon>
        <taxon>Pseudomonadati</taxon>
        <taxon>Pseudomonadota</taxon>
        <taxon>Alphaproteobacteria</taxon>
        <taxon>Hyphomicrobiales</taxon>
        <taxon>Devosiaceae</taxon>
        <taxon>Devosia</taxon>
    </lineage>
</organism>
<dbReference type="Pfam" id="PF00989">
    <property type="entry name" value="PAS"/>
    <property type="match status" value="2"/>
</dbReference>
<evidence type="ECO:0000313" key="10">
    <source>
        <dbReference type="Proteomes" id="UP000782610"/>
    </source>
</evidence>
<dbReference type="Gene3D" id="1.10.287.130">
    <property type="match status" value="1"/>
</dbReference>
<evidence type="ECO:0000313" key="9">
    <source>
        <dbReference type="EMBL" id="MBI4924094.1"/>
    </source>
</evidence>
<dbReference type="AlphaFoldDB" id="A0A933NYL9"/>
<dbReference type="InterPro" id="IPR003661">
    <property type="entry name" value="HisK_dim/P_dom"/>
</dbReference>
<dbReference type="CDD" id="cd00082">
    <property type="entry name" value="HisKA"/>
    <property type="match status" value="1"/>
</dbReference>
<dbReference type="InterPro" id="IPR036097">
    <property type="entry name" value="HisK_dim/P_sf"/>
</dbReference>
<proteinExistence type="predicted"/>
<dbReference type="PANTHER" id="PTHR43304">
    <property type="entry name" value="PHYTOCHROME-LIKE PROTEIN CPH1"/>
    <property type="match status" value="1"/>
</dbReference>
<feature type="coiled-coil region" evidence="6">
    <location>
        <begin position="571"/>
        <end position="598"/>
    </location>
</feature>
<dbReference type="InterPro" id="IPR005467">
    <property type="entry name" value="His_kinase_dom"/>
</dbReference>
<keyword evidence="5" id="KW-0418">Kinase</keyword>
<dbReference type="InterPro" id="IPR001610">
    <property type="entry name" value="PAC"/>
</dbReference>
<dbReference type="EC" id="2.7.13.3" evidence="2"/>
<dbReference type="PROSITE" id="PS50109">
    <property type="entry name" value="HIS_KIN"/>
    <property type="match status" value="1"/>
</dbReference>
<dbReference type="GO" id="GO:0000155">
    <property type="term" value="F:phosphorelay sensor kinase activity"/>
    <property type="evidence" value="ECO:0007669"/>
    <property type="project" value="InterPro"/>
</dbReference>
<dbReference type="SMART" id="SM00086">
    <property type="entry name" value="PAC"/>
    <property type="match status" value="4"/>
</dbReference>
<feature type="domain" description="PAS" evidence="8">
    <location>
        <begin position="450"/>
        <end position="501"/>
    </location>
</feature>
<evidence type="ECO:0000256" key="6">
    <source>
        <dbReference type="SAM" id="Coils"/>
    </source>
</evidence>
<keyword evidence="3" id="KW-0597">Phosphoprotein</keyword>
<dbReference type="Proteomes" id="UP000782610">
    <property type="component" value="Unassembled WGS sequence"/>
</dbReference>
<keyword evidence="4" id="KW-0808">Transferase</keyword>
<gene>
    <name evidence="9" type="ORF">HY834_20355</name>
</gene>
<dbReference type="SMART" id="SM00091">
    <property type="entry name" value="PAS"/>
    <property type="match status" value="4"/>
</dbReference>
<dbReference type="SUPFAM" id="SSF47384">
    <property type="entry name" value="Homodimeric domain of signal transducing histidine kinase"/>
    <property type="match status" value="1"/>
</dbReference>
<dbReference type="InterPro" id="IPR036890">
    <property type="entry name" value="HATPase_C_sf"/>
</dbReference>
<dbReference type="Pfam" id="PF13426">
    <property type="entry name" value="PAS_9"/>
    <property type="match status" value="2"/>
</dbReference>
<dbReference type="Gene3D" id="3.30.565.10">
    <property type="entry name" value="Histidine kinase-like ATPase, C-terminal domain"/>
    <property type="match status" value="1"/>
</dbReference>
<dbReference type="PANTHER" id="PTHR43304:SF1">
    <property type="entry name" value="PAC DOMAIN-CONTAINING PROTEIN"/>
    <property type="match status" value="1"/>
</dbReference>
<dbReference type="SMART" id="SM00387">
    <property type="entry name" value="HATPase_c"/>
    <property type="match status" value="1"/>
</dbReference>
<reference evidence="9" key="1">
    <citation type="submission" date="2020-07" db="EMBL/GenBank/DDBJ databases">
        <title>Huge and variable diversity of episymbiotic CPR bacteria and DPANN archaea in groundwater ecosystems.</title>
        <authorList>
            <person name="He C.Y."/>
            <person name="Keren R."/>
            <person name="Whittaker M."/>
            <person name="Farag I.F."/>
            <person name="Doudna J."/>
            <person name="Cate J.H.D."/>
            <person name="Banfield J.F."/>
        </authorList>
    </citation>
    <scope>NUCLEOTIDE SEQUENCE</scope>
    <source>
        <strain evidence="9">NC_groundwater_1586_Pr3_B-0.1um_66_15</strain>
    </source>
</reference>
<dbReference type="InterPro" id="IPR003594">
    <property type="entry name" value="HATPase_dom"/>
</dbReference>
<keyword evidence="6" id="KW-0175">Coiled coil</keyword>
<dbReference type="InterPro" id="IPR052162">
    <property type="entry name" value="Sensor_kinase/Photoreceptor"/>
</dbReference>
<feature type="domain" description="PAS" evidence="8">
    <location>
        <begin position="321"/>
        <end position="374"/>
    </location>
</feature>
<dbReference type="SUPFAM" id="SSF55785">
    <property type="entry name" value="PYP-like sensor domain (PAS domain)"/>
    <property type="match status" value="4"/>
</dbReference>
<dbReference type="PROSITE" id="PS50112">
    <property type="entry name" value="PAS"/>
    <property type="match status" value="4"/>
</dbReference>
<evidence type="ECO:0000259" key="8">
    <source>
        <dbReference type="PROSITE" id="PS50112"/>
    </source>
</evidence>
<dbReference type="Pfam" id="PF02518">
    <property type="entry name" value="HATPase_c"/>
    <property type="match status" value="1"/>
</dbReference>
<evidence type="ECO:0000256" key="1">
    <source>
        <dbReference type="ARBA" id="ARBA00000085"/>
    </source>
</evidence>
<name>A0A933NYL9_9HYPH</name>